<feature type="transmembrane region" description="Helical" evidence="2">
    <location>
        <begin position="89"/>
        <end position="111"/>
    </location>
</feature>
<evidence type="ECO:0000256" key="1">
    <source>
        <dbReference type="ARBA" id="ARBA00022448"/>
    </source>
</evidence>
<keyword evidence="2" id="KW-0812">Transmembrane</keyword>
<evidence type="ECO:0000313" key="4">
    <source>
        <dbReference type="Proteomes" id="UP000426027"/>
    </source>
</evidence>
<organism evidence="3 4">
    <name type="scientific">Phnomibacter ginsenosidimutans</name>
    <dbReference type="NCBI Taxonomy" id="2676868"/>
    <lineage>
        <taxon>Bacteria</taxon>
        <taxon>Pseudomonadati</taxon>
        <taxon>Bacteroidota</taxon>
        <taxon>Chitinophagia</taxon>
        <taxon>Chitinophagales</taxon>
        <taxon>Chitinophagaceae</taxon>
        <taxon>Phnomibacter</taxon>
    </lineage>
</organism>
<dbReference type="PANTHER" id="PTHR43298:SF2">
    <property type="entry name" value="FMN_FAD EXPORTER YEEO-RELATED"/>
    <property type="match status" value="1"/>
</dbReference>
<dbReference type="GO" id="GO:0042910">
    <property type="term" value="F:xenobiotic transmembrane transporter activity"/>
    <property type="evidence" value="ECO:0007669"/>
    <property type="project" value="InterPro"/>
</dbReference>
<name>A0A6I6GJY0_9BACT</name>
<dbReference type="GO" id="GO:0015297">
    <property type="term" value="F:antiporter activity"/>
    <property type="evidence" value="ECO:0007669"/>
    <property type="project" value="InterPro"/>
</dbReference>
<evidence type="ECO:0008006" key="5">
    <source>
        <dbReference type="Google" id="ProtNLM"/>
    </source>
</evidence>
<feature type="transmembrane region" description="Helical" evidence="2">
    <location>
        <begin position="161"/>
        <end position="182"/>
    </location>
</feature>
<sequence>MTFFTAQYQSQANFIHCDAYCCIHAGTANQLRHQQYFLGGLGELPLAVAGITGVYYLIFAVVGHGLNNGLQALISRRAGENRIDEIGKLFSQGVFIALLFAALAIAINYSITPLLLRYALSDPQKYDMAVSFLQIRMWGLPFLYLYQMRNALLVGTNNSKFLVIGTLAETLTNIVLDYGLIYGKLGMPKIGFNGAAYASIIAEAMGLLVVFLIIYGKGIGKKFQLHKHWYFDATNSKLILVQ</sequence>
<proteinExistence type="predicted"/>
<dbReference type="Proteomes" id="UP000426027">
    <property type="component" value="Chromosome"/>
</dbReference>
<feature type="transmembrane region" description="Helical" evidence="2">
    <location>
        <begin position="194"/>
        <end position="215"/>
    </location>
</feature>
<accession>A0A6I6GJY0</accession>
<keyword evidence="4" id="KW-1185">Reference proteome</keyword>
<feature type="transmembrane region" description="Helical" evidence="2">
    <location>
        <begin position="131"/>
        <end position="149"/>
    </location>
</feature>
<keyword evidence="1" id="KW-0813">Transport</keyword>
<evidence type="ECO:0000313" key="3">
    <source>
        <dbReference type="EMBL" id="QGW28705.1"/>
    </source>
</evidence>
<dbReference type="KEGG" id="fls:GLV81_11890"/>
<dbReference type="InterPro" id="IPR002528">
    <property type="entry name" value="MATE_fam"/>
</dbReference>
<dbReference type="EMBL" id="CP046566">
    <property type="protein sequence ID" value="QGW28705.1"/>
    <property type="molecule type" value="Genomic_DNA"/>
</dbReference>
<keyword evidence="2" id="KW-0472">Membrane</keyword>
<dbReference type="PANTHER" id="PTHR43298">
    <property type="entry name" value="MULTIDRUG RESISTANCE PROTEIN NORM-RELATED"/>
    <property type="match status" value="1"/>
</dbReference>
<dbReference type="InterPro" id="IPR050222">
    <property type="entry name" value="MATE_MdtK"/>
</dbReference>
<dbReference type="AlphaFoldDB" id="A0A6I6GJY0"/>
<protein>
    <recommendedName>
        <fullName evidence="5">MATE family efflux transporter</fullName>
    </recommendedName>
</protein>
<keyword evidence="2" id="KW-1133">Transmembrane helix</keyword>
<reference evidence="3 4" key="1">
    <citation type="submission" date="2019-11" db="EMBL/GenBank/DDBJ databases">
        <authorList>
            <person name="Im W.T."/>
        </authorList>
    </citation>
    <scope>NUCLEOTIDE SEQUENCE [LARGE SCALE GENOMIC DNA]</scope>
    <source>
        <strain evidence="3 4">SB-02</strain>
    </source>
</reference>
<feature type="transmembrane region" description="Helical" evidence="2">
    <location>
        <begin position="46"/>
        <end position="68"/>
    </location>
</feature>
<gene>
    <name evidence="3" type="ORF">GLV81_11890</name>
</gene>
<evidence type="ECO:0000256" key="2">
    <source>
        <dbReference type="SAM" id="Phobius"/>
    </source>
</evidence>
<dbReference type="GO" id="GO:0005886">
    <property type="term" value="C:plasma membrane"/>
    <property type="evidence" value="ECO:0007669"/>
    <property type="project" value="TreeGrafter"/>
</dbReference>
<dbReference type="Pfam" id="PF01554">
    <property type="entry name" value="MatE"/>
    <property type="match status" value="1"/>
</dbReference>